<dbReference type="RefSeq" id="WP_076628184.1">
    <property type="nucleotide sequence ID" value="NZ_CP019312.1"/>
</dbReference>
<dbReference type="EMBL" id="CP019312">
    <property type="protein sequence ID" value="APX12125.1"/>
    <property type="molecule type" value="Genomic_DNA"/>
</dbReference>
<gene>
    <name evidence="1" type="ORF">BWR18_10880</name>
</gene>
<name>A0A1P8MVN2_9RHOB</name>
<dbReference type="OrthoDB" id="4891072at2"/>
<proteinExistence type="predicted"/>
<dbReference type="KEGG" id="tom:BWR18_10880"/>
<dbReference type="Proteomes" id="UP000186336">
    <property type="component" value="Chromosome"/>
</dbReference>
<dbReference type="AlphaFoldDB" id="A0A1P8MVN2"/>
<sequence>MKDHAPSLVPLRPPETVLRLSRMGQMMPTRLSFLRVLLRRLCAERATITRRAWEMSGEGHGRAVYSIALGGHTYSLVAISNDLPADQRSDRVIATAWDAAFVLFDGVPGPQDIDRIAAQAPKQEGGRFGPRDLVLSRANKSVRMWEATVAALRAGRQPDPDMIRDIGYLMRTTAVYGNGKFGIADRHLIADRPGLDGPFAAEMLTVYLIRHFTLDLVQHVGGAPLDPNLARHLGIGNATGLGMAPFLVNHPVLLHNWMQARETALARVIGRETLTDTHAARLRDLAHRARAHLADWHVPAEDHDAILRQLEVDWDAFLPNFDAPVSFAALWTAGQSQSVSLQELLAALLIEACPDDVDDLTADMGDPHGPLVPPFADTHAITSAIARDWAWALNCDYSASDQCRRFWYVSAAKLEPRLGDRFAEPGAELETPLDIARRVARLHADLPAQAIPVSAFTAQHPEHAHAIARVALLARYPYAEIRDNLIAATCRPIDMLRCKLSFFGATTFDPKSDLWTRITLAQGAPLGDELRPEIDDWWLPVMER</sequence>
<accession>A0A1P8MVN2</accession>
<reference evidence="1 2" key="1">
    <citation type="submission" date="2017-01" db="EMBL/GenBank/DDBJ databases">
        <title>Complete genome of Tateyamaria omphalii DOK1-4 isolated from seawater in Dokdo.</title>
        <authorList>
            <person name="Kim J.H."/>
            <person name="Chi W.-J."/>
        </authorList>
    </citation>
    <scope>NUCLEOTIDE SEQUENCE [LARGE SCALE GENOMIC DNA]</scope>
    <source>
        <strain evidence="1 2">DOK1-4</strain>
    </source>
</reference>
<keyword evidence="2" id="KW-1185">Reference proteome</keyword>
<organism evidence="1 2">
    <name type="scientific">Tateyamaria omphalii</name>
    <dbReference type="NCBI Taxonomy" id="299262"/>
    <lineage>
        <taxon>Bacteria</taxon>
        <taxon>Pseudomonadati</taxon>
        <taxon>Pseudomonadota</taxon>
        <taxon>Alphaproteobacteria</taxon>
        <taxon>Rhodobacterales</taxon>
        <taxon>Roseobacteraceae</taxon>
        <taxon>Tateyamaria</taxon>
    </lineage>
</organism>
<protein>
    <submittedName>
        <fullName evidence="1">Uncharacterized protein</fullName>
    </submittedName>
</protein>
<dbReference type="STRING" id="299262.BWR18_10880"/>
<evidence type="ECO:0000313" key="2">
    <source>
        <dbReference type="Proteomes" id="UP000186336"/>
    </source>
</evidence>
<evidence type="ECO:0000313" key="1">
    <source>
        <dbReference type="EMBL" id="APX12125.1"/>
    </source>
</evidence>